<dbReference type="RefSeq" id="XP_025553261.1">
    <property type="nucleotide sequence ID" value="XM_025696844.1"/>
</dbReference>
<feature type="region of interest" description="Disordered" evidence="1">
    <location>
        <begin position="1"/>
        <end position="166"/>
    </location>
</feature>
<proteinExistence type="predicted"/>
<feature type="compositionally biased region" description="Basic and acidic residues" evidence="1">
    <location>
        <begin position="116"/>
        <end position="136"/>
    </location>
</feature>
<accession>A0A395I2D4</accession>
<dbReference type="VEuPathDB" id="FungiDB:BO97DRAFT_423024"/>
<dbReference type="AlphaFoldDB" id="A0A395I2D4"/>
<dbReference type="OrthoDB" id="4506462at2759"/>
<dbReference type="GeneID" id="37201133"/>
<dbReference type="STRING" id="1450537.A0A395I2D4"/>
<evidence type="ECO:0000313" key="3">
    <source>
        <dbReference type="Proteomes" id="UP000248961"/>
    </source>
</evidence>
<reference evidence="2 3" key="1">
    <citation type="submission" date="2018-02" db="EMBL/GenBank/DDBJ databases">
        <title>The genomes of Aspergillus section Nigri reveals drivers in fungal speciation.</title>
        <authorList>
            <consortium name="DOE Joint Genome Institute"/>
            <person name="Vesth T.C."/>
            <person name="Nybo J."/>
            <person name="Theobald S."/>
            <person name="Brandl J."/>
            <person name="Frisvad J.C."/>
            <person name="Nielsen K.F."/>
            <person name="Lyhne E.K."/>
            <person name="Kogle M.E."/>
            <person name="Kuo A."/>
            <person name="Riley R."/>
            <person name="Clum A."/>
            <person name="Nolan M."/>
            <person name="Lipzen A."/>
            <person name="Salamov A."/>
            <person name="Henrissat B."/>
            <person name="Wiebenga A."/>
            <person name="De vries R.P."/>
            <person name="Grigoriev I.V."/>
            <person name="Mortensen U.H."/>
            <person name="Andersen M.R."/>
            <person name="Baker S.E."/>
        </authorList>
    </citation>
    <scope>NUCLEOTIDE SEQUENCE [LARGE SCALE GENOMIC DNA]</scope>
    <source>
        <strain evidence="2 3">CBS 101889</strain>
    </source>
</reference>
<evidence type="ECO:0000313" key="2">
    <source>
        <dbReference type="EMBL" id="RAL14107.1"/>
    </source>
</evidence>
<dbReference type="EMBL" id="KZ824276">
    <property type="protein sequence ID" value="RAL14107.1"/>
    <property type="molecule type" value="Genomic_DNA"/>
</dbReference>
<gene>
    <name evidence="2" type="ORF">BO97DRAFT_423024</name>
</gene>
<protein>
    <submittedName>
        <fullName evidence="2">Uncharacterized protein</fullName>
    </submittedName>
</protein>
<feature type="compositionally biased region" description="Polar residues" evidence="1">
    <location>
        <begin position="91"/>
        <end position="100"/>
    </location>
</feature>
<dbReference type="Proteomes" id="UP000248961">
    <property type="component" value="Unassembled WGS sequence"/>
</dbReference>
<keyword evidence="3" id="KW-1185">Reference proteome</keyword>
<feature type="compositionally biased region" description="Basic and acidic residues" evidence="1">
    <location>
        <begin position="1"/>
        <end position="11"/>
    </location>
</feature>
<feature type="compositionally biased region" description="Polar residues" evidence="1">
    <location>
        <begin position="73"/>
        <end position="84"/>
    </location>
</feature>
<name>A0A395I2D4_ASPHC</name>
<feature type="compositionally biased region" description="Basic residues" evidence="1">
    <location>
        <begin position="43"/>
        <end position="56"/>
    </location>
</feature>
<sequence length="232" mass="26558">MTREPRSRPRDAAVITRTRPPRPVSPVTEREPIRKVRSNPASPRRRAITPPTRRHSISPSRHVHFAESLEQIPPSSSDSSPVENTTTSSSGENSPKNHTPTPSPGRIPIRPTNRRGLSDDTTTRRGRIPRDYEHRRTVSPHPSLLSSTSTLRPHSHPQRRPRPRIIQEGVQELTERGSRLMASSYARRSNETIRPLRRRLPLSAYYRPRFPDEERIADEDDRSGGTRLGRWL</sequence>
<feature type="region of interest" description="Disordered" evidence="1">
    <location>
        <begin position="212"/>
        <end position="232"/>
    </location>
</feature>
<feature type="compositionally biased region" description="Low complexity" evidence="1">
    <location>
        <begin position="139"/>
        <end position="152"/>
    </location>
</feature>
<organism evidence="2 3">
    <name type="scientific">Aspergillus homomorphus (strain CBS 101889)</name>
    <dbReference type="NCBI Taxonomy" id="1450537"/>
    <lineage>
        <taxon>Eukaryota</taxon>
        <taxon>Fungi</taxon>
        <taxon>Dikarya</taxon>
        <taxon>Ascomycota</taxon>
        <taxon>Pezizomycotina</taxon>
        <taxon>Eurotiomycetes</taxon>
        <taxon>Eurotiomycetidae</taxon>
        <taxon>Eurotiales</taxon>
        <taxon>Aspergillaceae</taxon>
        <taxon>Aspergillus</taxon>
        <taxon>Aspergillus subgen. Circumdati</taxon>
    </lineage>
</organism>
<evidence type="ECO:0000256" key="1">
    <source>
        <dbReference type="SAM" id="MobiDB-lite"/>
    </source>
</evidence>
<feature type="compositionally biased region" description="Basic residues" evidence="1">
    <location>
        <begin position="153"/>
        <end position="163"/>
    </location>
</feature>